<comment type="caution">
    <text evidence="2">The sequence shown here is derived from an EMBL/GenBank/DDBJ whole genome shotgun (WGS) entry which is preliminary data.</text>
</comment>
<keyword evidence="3" id="KW-1185">Reference proteome</keyword>
<dbReference type="OrthoDB" id="261392at2759"/>
<dbReference type="OMA" id="AQQECYT"/>
<dbReference type="VEuPathDB" id="TriTrypDB:LpyrH10_15_0280"/>
<evidence type="ECO:0000313" key="2">
    <source>
        <dbReference type="EMBL" id="KPA77790.1"/>
    </source>
</evidence>
<dbReference type="EMBL" id="LGTL01000015">
    <property type="protein sequence ID" value="KPA77790.1"/>
    <property type="molecule type" value="Genomic_DNA"/>
</dbReference>
<dbReference type="AlphaFoldDB" id="A0A0M9FWY7"/>
<protein>
    <submittedName>
        <fullName evidence="2">Uncharacterized protein</fullName>
    </submittedName>
</protein>
<dbReference type="Proteomes" id="UP000037923">
    <property type="component" value="Unassembled WGS sequence"/>
</dbReference>
<evidence type="ECO:0000313" key="3">
    <source>
        <dbReference type="Proteomes" id="UP000037923"/>
    </source>
</evidence>
<reference evidence="2 3" key="1">
    <citation type="submission" date="2015-07" db="EMBL/GenBank/DDBJ databases">
        <title>High-quality genome of monoxenous trypanosomatid Leptomonas pyrrhocoris.</title>
        <authorList>
            <person name="Flegontov P."/>
            <person name="Butenko A."/>
            <person name="Firsov S."/>
            <person name="Vlcek C."/>
            <person name="Logacheva M.D."/>
            <person name="Field M."/>
            <person name="Filatov D."/>
            <person name="Flegontova O."/>
            <person name="Gerasimov E."/>
            <person name="Jackson A.P."/>
            <person name="Kelly S."/>
            <person name="Opperdoes F."/>
            <person name="O'Reilly A."/>
            <person name="Votypka J."/>
            <person name="Yurchenko V."/>
            <person name="Lukes J."/>
        </authorList>
    </citation>
    <scope>NUCLEOTIDE SEQUENCE [LARGE SCALE GENOMIC DNA]</scope>
    <source>
        <strain evidence="2">H10</strain>
    </source>
</reference>
<proteinExistence type="predicted"/>
<feature type="compositionally biased region" description="Polar residues" evidence="1">
    <location>
        <begin position="92"/>
        <end position="103"/>
    </location>
</feature>
<sequence>MEHALLSVVHLEPRKVLLQYDAKAHQEKLKHQPQLYAASSAEDRETVSDDNRVAAYTNLLDFITGAQQECYTLFGDDEGRWSVDDGAAEEPVSTTRDSSLRVNSSEWSEEDSAADGVAGRKRRRHNA</sequence>
<accession>A0A0M9FWY7</accession>
<gene>
    <name evidence="2" type="ORF">ABB37_06618</name>
</gene>
<dbReference type="GeneID" id="26906904"/>
<organism evidence="2 3">
    <name type="scientific">Leptomonas pyrrhocoris</name>
    <name type="common">Firebug parasite</name>
    <dbReference type="NCBI Taxonomy" id="157538"/>
    <lineage>
        <taxon>Eukaryota</taxon>
        <taxon>Discoba</taxon>
        <taxon>Euglenozoa</taxon>
        <taxon>Kinetoplastea</taxon>
        <taxon>Metakinetoplastina</taxon>
        <taxon>Trypanosomatida</taxon>
        <taxon>Trypanosomatidae</taxon>
        <taxon>Leishmaniinae</taxon>
        <taxon>Leptomonas</taxon>
    </lineage>
</organism>
<feature type="region of interest" description="Disordered" evidence="1">
    <location>
        <begin position="82"/>
        <end position="127"/>
    </location>
</feature>
<name>A0A0M9FWY7_LEPPY</name>
<dbReference type="RefSeq" id="XP_015656229.1">
    <property type="nucleotide sequence ID" value="XM_015804936.1"/>
</dbReference>
<evidence type="ECO:0000256" key="1">
    <source>
        <dbReference type="SAM" id="MobiDB-lite"/>
    </source>
</evidence>